<dbReference type="RefSeq" id="WP_080809710.1">
    <property type="nucleotide sequence ID" value="NZ_CP021983.2"/>
</dbReference>
<dbReference type="EMBL" id="CP021983">
    <property type="protein sequence ID" value="ASC71149.1"/>
    <property type="molecule type" value="Genomic_DNA"/>
</dbReference>
<feature type="transmembrane region" description="Helical" evidence="1">
    <location>
        <begin position="71"/>
        <end position="90"/>
    </location>
</feature>
<dbReference type="Pfam" id="PF11375">
    <property type="entry name" value="DUF3177"/>
    <property type="match status" value="1"/>
</dbReference>
<keyword evidence="1" id="KW-0812">Transmembrane</keyword>
<feature type="transmembrane region" description="Helical" evidence="1">
    <location>
        <begin position="110"/>
        <end position="130"/>
    </location>
</feature>
<feature type="transmembrane region" description="Helical" evidence="1">
    <location>
        <begin position="49"/>
        <end position="65"/>
    </location>
</feature>
<keyword evidence="1" id="KW-0472">Membrane</keyword>
<dbReference type="InterPro" id="IPR021515">
    <property type="entry name" value="DUF3177"/>
</dbReference>
<name>A0A1Z3HLF0_9CYAN</name>
<gene>
    <name evidence="2" type="ORF">XM38_020990</name>
</gene>
<dbReference type="OrthoDB" id="517164at2"/>
<dbReference type="Proteomes" id="UP000191901">
    <property type="component" value="Chromosome"/>
</dbReference>
<evidence type="ECO:0000313" key="2">
    <source>
        <dbReference type="EMBL" id="ASC71149.1"/>
    </source>
</evidence>
<sequence length="199" mass="22939">MLELQPSLLRALVWTDYRLALLFSVFIPLTLLIWAFVKKAEPIQQLLTIYWKVSSLLAITVYLMIGGFSISFISSLMAQVLIPVGLWFWADLNEEIREQPHNSLRLGFTAWRWAMTVYGILGTVIQLVFIPCAFSPSQFATDQCQFWLQPPLLYKEYFHANYTNGFLGFFGILGLVIYMAYLAYFVFVRLGKQGRQAVN</sequence>
<evidence type="ECO:0000256" key="1">
    <source>
        <dbReference type="SAM" id="Phobius"/>
    </source>
</evidence>
<protein>
    <recommendedName>
        <fullName evidence="4">DUF3177 domain-containing protein</fullName>
    </recommendedName>
</protein>
<keyword evidence="3" id="KW-1185">Reference proteome</keyword>
<dbReference type="AlphaFoldDB" id="A0A1Z3HLF0"/>
<keyword evidence="1" id="KW-1133">Transmembrane helix</keyword>
<dbReference type="STRING" id="1641165.XM38_12615"/>
<reference evidence="2 3" key="1">
    <citation type="journal article" date="2016" name="Biochim. Biophys. Acta">
        <title>Characterization of red-shifted phycobilisomes isolated from the chlorophyll f-containing cyanobacterium Halomicronema hongdechloris.</title>
        <authorList>
            <person name="Li Y."/>
            <person name="Lin Y."/>
            <person name="Garvey C.J."/>
            <person name="Birch D."/>
            <person name="Corkery R.W."/>
            <person name="Loughlin P.C."/>
            <person name="Scheer H."/>
            <person name="Willows R.D."/>
            <person name="Chen M."/>
        </authorList>
    </citation>
    <scope>NUCLEOTIDE SEQUENCE [LARGE SCALE GENOMIC DNA]</scope>
    <source>
        <strain evidence="2 3">C2206</strain>
    </source>
</reference>
<dbReference type="KEGG" id="hhg:XM38_020990"/>
<evidence type="ECO:0000313" key="3">
    <source>
        <dbReference type="Proteomes" id="UP000191901"/>
    </source>
</evidence>
<evidence type="ECO:0008006" key="4">
    <source>
        <dbReference type="Google" id="ProtNLM"/>
    </source>
</evidence>
<accession>A0A1Z3HLF0</accession>
<feature type="transmembrane region" description="Helical" evidence="1">
    <location>
        <begin position="166"/>
        <end position="187"/>
    </location>
</feature>
<feature type="transmembrane region" description="Helical" evidence="1">
    <location>
        <begin position="20"/>
        <end position="37"/>
    </location>
</feature>
<proteinExistence type="predicted"/>
<organism evidence="2 3">
    <name type="scientific">Halomicronema hongdechloris C2206</name>
    <dbReference type="NCBI Taxonomy" id="1641165"/>
    <lineage>
        <taxon>Bacteria</taxon>
        <taxon>Bacillati</taxon>
        <taxon>Cyanobacteriota</taxon>
        <taxon>Cyanophyceae</taxon>
        <taxon>Nodosilineales</taxon>
        <taxon>Nodosilineaceae</taxon>
        <taxon>Halomicronema</taxon>
    </lineage>
</organism>